<reference evidence="2" key="1">
    <citation type="submission" date="2016-11" db="EMBL/GenBank/DDBJ databases">
        <authorList>
            <person name="Varghese N."/>
            <person name="Submissions S."/>
        </authorList>
    </citation>
    <scope>NUCLEOTIDE SEQUENCE [LARGE SCALE GENOMIC DNA]</scope>
    <source>
        <strain evidence="2">DSM 100566</strain>
    </source>
</reference>
<sequence>MGFHGMRMGIRLKIANSWEIVGKSFKKFEHYI</sequence>
<name>A0A1M5EMV6_9RHOB</name>
<dbReference type="Proteomes" id="UP000184144">
    <property type="component" value="Unassembled WGS sequence"/>
</dbReference>
<gene>
    <name evidence="1" type="ORF">SAMN05444273_11326</name>
</gene>
<dbReference type="EMBL" id="FQUV01000013">
    <property type="protein sequence ID" value="SHF80618.1"/>
    <property type="molecule type" value="Genomic_DNA"/>
</dbReference>
<proteinExistence type="predicted"/>
<organism evidence="1 2">
    <name type="scientific">Litoreibacter ascidiaceicola</name>
    <dbReference type="NCBI Taxonomy" id="1486859"/>
    <lineage>
        <taxon>Bacteria</taxon>
        <taxon>Pseudomonadati</taxon>
        <taxon>Pseudomonadota</taxon>
        <taxon>Alphaproteobacteria</taxon>
        <taxon>Rhodobacterales</taxon>
        <taxon>Roseobacteraceae</taxon>
        <taxon>Litoreibacter</taxon>
    </lineage>
</organism>
<dbReference type="AlphaFoldDB" id="A0A1M5EMV6"/>
<accession>A0A1M5EMV6</accession>
<protein>
    <submittedName>
        <fullName evidence="1">Uncharacterized protein</fullName>
    </submittedName>
</protein>
<evidence type="ECO:0000313" key="2">
    <source>
        <dbReference type="Proteomes" id="UP000184144"/>
    </source>
</evidence>
<keyword evidence="2" id="KW-1185">Reference proteome</keyword>
<evidence type="ECO:0000313" key="1">
    <source>
        <dbReference type="EMBL" id="SHF80618.1"/>
    </source>
</evidence>